<dbReference type="AlphaFoldDB" id="A0AAU7DH60"/>
<accession>A0AAU7DH60</accession>
<organism evidence="1">
    <name type="scientific">Telmatobacter sp. DSM 110680</name>
    <dbReference type="NCBI Taxonomy" id="3036704"/>
    <lineage>
        <taxon>Bacteria</taxon>
        <taxon>Pseudomonadati</taxon>
        <taxon>Acidobacteriota</taxon>
        <taxon>Terriglobia</taxon>
        <taxon>Terriglobales</taxon>
        <taxon>Acidobacteriaceae</taxon>
        <taxon>Telmatobacter</taxon>
    </lineage>
</organism>
<dbReference type="RefSeq" id="WP_348261935.1">
    <property type="nucleotide sequence ID" value="NZ_CP121196.1"/>
</dbReference>
<protein>
    <submittedName>
        <fullName evidence="1">Uncharacterized protein</fullName>
    </submittedName>
</protein>
<reference evidence="1" key="1">
    <citation type="submission" date="2023-03" db="EMBL/GenBank/DDBJ databases">
        <title>Edaphobacter sp.</title>
        <authorList>
            <person name="Huber K.J."/>
            <person name="Papendorf J."/>
            <person name="Pilke C."/>
            <person name="Bunk B."/>
            <person name="Sproeer C."/>
            <person name="Pester M."/>
        </authorList>
    </citation>
    <scope>NUCLEOTIDE SEQUENCE</scope>
    <source>
        <strain evidence="1">DSM 110680</strain>
    </source>
</reference>
<proteinExistence type="predicted"/>
<name>A0AAU7DH60_9BACT</name>
<dbReference type="EMBL" id="CP121196">
    <property type="protein sequence ID" value="XBH16706.1"/>
    <property type="molecule type" value="Genomic_DNA"/>
</dbReference>
<evidence type="ECO:0000313" key="1">
    <source>
        <dbReference type="EMBL" id="XBH16706.1"/>
    </source>
</evidence>
<gene>
    <name evidence="1" type="ORF">P8935_19290</name>
</gene>
<sequence>MRQLNSNAAQLIALCGGKVPYYTRVLSKDAEFPAFDELAEFIRSGHPDYKLTVEEGTEEEWESLLLSSNDEVEVAVLERNPVSDGSVGQDEVAEFIEETAECKPETGVAWLHEFLSEVKTVYAFQHLQGSETEDGGNALHALRSHLWERGDAILQADNEGFTNEEGFHIVWQFSDSVSGPWNMGVLQDGTWHHFKMDLGDPDHREAFLNGDMPGDLSAIRQSEPSR</sequence>